<dbReference type="PROSITE" id="PS50975">
    <property type="entry name" value="ATP_GRASP"/>
    <property type="match status" value="1"/>
</dbReference>
<dbReference type="EMBL" id="NRJH01000006">
    <property type="protein sequence ID" value="RIY33902.1"/>
    <property type="molecule type" value="Genomic_DNA"/>
</dbReference>
<feature type="domain" description="ATP-grasp" evidence="3">
    <location>
        <begin position="153"/>
        <end position="338"/>
    </location>
</feature>
<dbReference type="SUPFAM" id="SSF56059">
    <property type="entry name" value="Glutathione synthetase ATP-binding domain-like"/>
    <property type="match status" value="1"/>
</dbReference>
<organism evidence="4 5">
    <name type="scientific">Psittacicella melopsittaci</name>
    <dbReference type="NCBI Taxonomy" id="2028576"/>
    <lineage>
        <taxon>Bacteria</taxon>
        <taxon>Pseudomonadati</taxon>
        <taxon>Pseudomonadota</taxon>
        <taxon>Gammaproteobacteria</taxon>
        <taxon>Pasteurellales</taxon>
        <taxon>Psittacicellaceae</taxon>
        <taxon>Psittacicella</taxon>
    </lineage>
</organism>
<dbReference type="GO" id="GO:0046872">
    <property type="term" value="F:metal ion binding"/>
    <property type="evidence" value="ECO:0007669"/>
    <property type="project" value="InterPro"/>
</dbReference>
<dbReference type="PANTHER" id="PTHR21621">
    <property type="entry name" value="RIBOSOMAL PROTEIN S6 MODIFICATION PROTEIN"/>
    <property type="match status" value="1"/>
</dbReference>
<dbReference type="AlphaFoldDB" id="A0A3A1Y6N0"/>
<accession>A0A3A1Y6N0</accession>
<reference evidence="4 5" key="1">
    <citation type="submission" date="2017-08" db="EMBL/GenBank/DDBJ databases">
        <title>Reclassification of Bisgaard taxon 37 and 44.</title>
        <authorList>
            <person name="Christensen H."/>
        </authorList>
    </citation>
    <scope>NUCLEOTIDE SEQUENCE [LARGE SCALE GENOMIC DNA]</scope>
    <source>
        <strain evidence="4 5">B96_4</strain>
    </source>
</reference>
<dbReference type="Gene3D" id="3.30.470.20">
    <property type="entry name" value="ATP-grasp fold, B domain"/>
    <property type="match status" value="1"/>
</dbReference>
<comment type="caution">
    <text evidence="4">The sequence shown here is derived from an EMBL/GenBank/DDBJ whole genome shotgun (WGS) entry which is preliminary data.</text>
</comment>
<keyword evidence="5" id="KW-1185">Reference proteome</keyword>
<dbReference type="Gene3D" id="3.40.50.20">
    <property type="match status" value="1"/>
</dbReference>
<gene>
    <name evidence="4" type="ORF">CJP74_00660</name>
</gene>
<keyword evidence="1" id="KW-0464">Manganese</keyword>
<evidence type="ECO:0000256" key="2">
    <source>
        <dbReference type="PROSITE-ProRule" id="PRU00409"/>
    </source>
</evidence>
<dbReference type="InterPro" id="IPR013651">
    <property type="entry name" value="ATP-grasp_RimK-type"/>
</dbReference>
<dbReference type="GO" id="GO:0005737">
    <property type="term" value="C:cytoplasm"/>
    <property type="evidence" value="ECO:0007669"/>
    <property type="project" value="TreeGrafter"/>
</dbReference>
<proteinExistence type="predicted"/>
<dbReference type="Pfam" id="PF08443">
    <property type="entry name" value="RimK"/>
    <property type="match status" value="1"/>
</dbReference>
<evidence type="ECO:0000256" key="1">
    <source>
        <dbReference type="ARBA" id="ARBA00023211"/>
    </source>
</evidence>
<sequence length="789" mass="88955">MKKTYRILNLVKKAELYTNQALEQAIVNFNLSQNHIYLDFAHYDIDKFMLLIHNNCLKIAYSEKTLARKYYSHPEDYYGSQYHAELDQAQDNSELIYFDASNVDLVLTRFGPTFNHNGFALGQAFTQLGVQVSNSIKGLRNCRDKWHSYLQLLDIVPVVNSSFMRWDAYRNLSDAYLVYPQITKPNSQSMGGQGLNLAYNQQQLAQQSLHMSNHDFTLAQEYIQSYDLRNYDLRIMVLNGQVTGAFLRVAQEEQIAANIAQGGYGVPYQITPALEEQALAIAQRLELDLCGLDFIYNPDYQQWQFLEANANPGFFAYDKVLKQEFALNILDYLLIRLTGHNSLYFSSAACKDLSNLHPLNREQALVWQEAYNQELAHQQQAQVDRAIAQATAQRLKEKLTAQGVDNVEQLVASHTGVNVELEPQHPEIVDPQTQVEHNYQKLTADLEPSAQLAQLAQDIAHTAVEKGVSISQSRPVLMQQGEEKQAAQELALQTASLQEPVIDQGQAQSQADLFADRLVHDQCLPSLVPLRHAKLVERVHEFISLQEEDLALQEQAALALSMPQVNCALTEAEQEIPHIATDAANLVFAPDPSLVSQHVGLQKEQIEKEQRERIQLPKECEDELTVVTFEQEQAKEQLHLPTNVSQAITNVSQAVTNVSQVVSEPEPAPEIWSFEQNTLPQAVPIFVNPAIALEQTATQPTDAEQFNYADYFAQYSHTGLPTLKAALASAKVAVHQGVVQETVTTPYEQEAQQTSPFNQFPLAPDNPLDLVRLTEKQLHLLKQNMKQKN</sequence>
<dbReference type="GO" id="GO:0005524">
    <property type="term" value="F:ATP binding"/>
    <property type="evidence" value="ECO:0007669"/>
    <property type="project" value="UniProtKB-UniRule"/>
</dbReference>
<dbReference type="InterPro" id="IPR011761">
    <property type="entry name" value="ATP-grasp"/>
</dbReference>
<dbReference type="OrthoDB" id="9785415at2"/>
<evidence type="ECO:0000259" key="3">
    <source>
        <dbReference type="PROSITE" id="PS50975"/>
    </source>
</evidence>
<protein>
    <recommendedName>
        <fullName evidence="3">ATP-grasp domain-containing protein</fullName>
    </recommendedName>
</protein>
<dbReference type="Proteomes" id="UP000266258">
    <property type="component" value="Unassembled WGS sequence"/>
</dbReference>
<evidence type="ECO:0000313" key="5">
    <source>
        <dbReference type="Proteomes" id="UP000266258"/>
    </source>
</evidence>
<keyword evidence="2" id="KW-0547">Nucleotide-binding</keyword>
<dbReference type="RefSeq" id="WP_119496351.1">
    <property type="nucleotide sequence ID" value="NZ_NRJH01000006.1"/>
</dbReference>
<keyword evidence="2" id="KW-0067">ATP-binding</keyword>
<dbReference type="GO" id="GO:0018169">
    <property type="term" value="F:ribosomal S6-glutamic acid ligase activity"/>
    <property type="evidence" value="ECO:0007669"/>
    <property type="project" value="TreeGrafter"/>
</dbReference>
<name>A0A3A1Y6N0_9GAMM</name>
<dbReference type="GO" id="GO:0009432">
    <property type="term" value="P:SOS response"/>
    <property type="evidence" value="ECO:0007669"/>
    <property type="project" value="TreeGrafter"/>
</dbReference>
<evidence type="ECO:0000313" key="4">
    <source>
        <dbReference type="EMBL" id="RIY33902.1"/>
    </source>
</evidence>
<dbReference type="PANTHER" id="PTHR21621:SF0">
    <property type="entry name" value="BETA-CITRYLGLUTAMATE SYNTHASE B-RELATED"/>
    <property type="match status" value="1"/>
</dbReference>